<protein>
    <submittedName>
        <fullName evidence="1">Glycosyltransferase</fullName>
    </submittedName>
</protein>
<dbReference type="SUPFAM" id="SSF53756">
    <property type="entry name" value="UDP-Glycosyltransferase/glycogen phosphorylase"/>
    <property type="match status" value="1"/>
</dbReference>
<dbReference type="OrthoDB" id="5564560at2"/>
<dbReference type="EMBL" id="AOSV01000004">
    <property type="protein sequence ID" value="EMG38422.1"/>
    <property type="molecule type" value="Genomic_DNA"/>
</dbReference>
<dbReference type="RefSeq" id="WP_005984169.1">
    <property type="nucleotide sequence ID" value="NZ_AOSV01000004.1"/>
</dbReference>
<sequence>MRVALVCFSYPVGTSTILINMLTMLVRMGANIDVFSDSASLQSPPLPRMDRVHLHDLDNCGLLNKVRFKLIRIFHRALRPGSYEAGLEGLRQGWFAKTLATRARMSLNEYEVVFYASYQNLFALPLLPMQKKNIYITLEMLDDTAPSGQDPYINKQLCRHLEHTALTQTDHAIALSPRRKTIFAATAKFPPERISVLPIVPMGRRPEASRYFREKLDIPATTKLFVYSGGIGDWAQLLEIVESVRNWPDDTCLVIHTWNPAILDTPYAERLKEEAKGLPVHFSGEELSHTQLMEALAGVDAGIAFYAQLDDNFSEIMFSSNKICEYLRAGLPVLTSNSPDLCEFMAEQRVGIAGPVADLADNVHRLLSNYNDFKSNIAPCLQRVFDFERCFLDFAANNMPSA</sequence>
<dbReference type="AlphaFoldDB" id="M5PVQ7"/>
<accession>M5PVQ7</accession>
<dbReference type="Proteomes" id="UP000011922">
    <property type="component" value="Unassembled WGS sequence"/>
</dbReference>
<keyword evidence="1" id="KW-0808">Transferase</keyword>
<dbReference type="PATRIC" id="fig|1262666.3.peg.727"/>
<evidence type="ECO:0000313" key="1">
    <source>
        <dbReference type="EMBL" id="EMG38422.1"/>
    </source>
</evidence>
<proteinExistence type="predicted"/>
<evidence type="ECO:0000313" key="2">
    <source>
        <dbReference type="Proteomes" id="UP000011922"/>
    </source>
</evidence>
<comment type="caution">
    <text evidence="1">The sequence shown here is derived from an EMBL/GenBank/DDBJ whole genome shotgun (WGS) entry which is preliminary data.</text>
</comment>
<name>M5PVQ7_DESAF</name>
<reference evidence="1 2" key="1">
    <citation type="journal article" date="2013" name="Genome Announc.">
        <title>Draft Genome Sequence for Desulfovibrio africanus Strain PCS.</title>
        <authorList>
            <person name="Brown S.D."/>
            <person name="Utturkar S.M."/>
            <person name="Arkin A.P."/>
            <person name="Deutschbauer A.M."/>
            <person name="Elias D.A."/>
            <person name="Hazen T.C."/>
            <person name="Chakraborty R."/>
        </authorList>
    </citation>
    <scope>NUCLEOTIDE SEQUENCE [LARGE SCALE GENOMIC DNA]</scope>
    <source>
        <strain evidence="1 2">PCS</strain>
    </source>
</reference>
<dbReference type="GO" id="GO:0016740">
    <property type="term" value="F:transferase activity"/>
    <property type="evidence" value="ECO:0007669"/>
    <property type="project" value="UniProtKB-KW"/>
</dbReference>
<gene>
    <name evidence="1" type="ORF">PCS_00720</name>
</gene>
<organism evidence="1 2">
    <name type="scientific">Desulfocurvibacter africanus PCS</name>
    <dbReference type="NCBI Taxonomy" id="1262666"/>
    <lineage>
        <taxon>Bacteria</taxon>
        <taxon>Pseudomonadati</taxon>
        <taxon>Thermodesulfobacteriota</taxon>
        <taxon>Desulfovibrionia</taxon>
        <taxon>Desulfovibrionales</taxon>
        <taxon>Desulfovibrionaceae</taxon>
        <taxon>Desulfocurvibacter</taxon>
    </lineage>
</organism>
<dbReference type="Gene3D" id="3.40.50.2000">
    <property type="entry name" value="Glycogen Phosphorylase B"/>
    <property type="match status" value="1"/>
</dbReference>